<evidence type="ECO:0000256" key="1">
    <source>
        <dbReference type="ARBA" id="ARBA00004141"/>
    </source>
</evidence>
<dbReference type="CTD" id="100034580"/>
<gene>
    <name evidence="8 9" type="primary">cacng6a</name>
</gene>
<dbReference type="GO" id="GO:0005246">
    <property type="term" value="F:calcium channel regulator activity"/>
    <property type="evidence" value="ECO:0007669"/>
    <property type="project" value="TreeGrafter"/>
</dbReference>
<keyword evidence="7" id="KW-1185">Reference proteome</keyword>
<reference evidence="8 9" key="1">
    <citation type="submission" date="2025-04" db="UniProtKB">
        <authorList>
            <consortium name="RefSeq"/>
        </authorList>
    </citation>
    <scope>IDENTIFICATION</scope>
</reference>
<evidence type="ECO:0000256" key="6">
    <source>
        <dbReference type="SAM" id="Phobius"/>
    </source>
</evidence>
<feature type="transmembrane region" description="Helical" evidence="6">
    <location>
        <begin position="165"/>
        <end position="186"/>
    </location>
</feature>
<evidence type="ECO:0000313" key="9">
    <source>
        <dbReference type="RefSeq" id="XP_031442346.1"/>
    </source>
</evidence>
<protein>
    <submittedName>
        <fullName evidence="8 9">Calcium channel, voltage-dependent, gamma subunit 6a</fullName>
    </submittedName>
</protein>
<evidence type="ECO:0000256" key="2">
    <source>
        <dbReference type="ARBA" id="ARBA00022692"/>
    </source>
</evidence>
<evidence type="ECO:0000256" key="5">
    <source>
        <dbReference type="SAM" id="MobiDB-lite"/>
    </source>
</evidence>
<dbReference type="AlphaFoldDB" id="A0A6P8GWL6"/>
<keyword evidence="3 6" id="KW-1133">Transmembrane helix</keyword>
<keyword evidence="2 6" id="KW-0812">Transmembrane</keyword>
<evidence type="ECO:0000313" key="7">
    <source>
        <dbReference type="Proteomes" id="UP000515152"/>
    </source>
</evidence>
<dbReference type="InterPro" id="IPR004031">
    <property type="entry name" value="PMP22/EMP/MP20/Claudin"/>
</dbReference>
<dbReference type="KEGG" id="char:105902062"/>
<feature type="region of interest" description="Disordered" evidence="5">
    <location>
        <begin position="1"/>
        <end position="55"/>
    </location>
</feature>
<dbReference type="GO" id="GO:0005245">
    <property type="term" value="F:voltage-gated calcium channel activity"/>
    <property type="evidence" value="ECO:0007669"/>
    <property type="project" value="InterPro"/>
</dbReference>
<dbReference type="PANTHER" id="PTHR15025:SF7">
    <property type="entry name" value="CALCIUM CHANNEL, VOLTAGE-DEPENDENT, GAMMA SUBUNIT 6A"/>
    <property type="match status" value="1"/>
</dbReference>
<organism evidence="7 9">
    <name type="scientific">Clupea harengus</name>
    <name type="common">Atlantic herring</name>
    <dbReference type="NCBI Taxonomy" id="7950"/>
    <lineage>
        <taxon>Eukaryota</taxon>
        <taxon>Metazoa</taxon>
        <taxon>Chordata</taxon>
        <taxon>Craniata</taxon>
        <taxon>Vertebrata</taxon>
        <taxon>Euteleostomi</taxon>
        <taxon>Actinopterygii</taxon>
        <taxon>Neopterygii</taxon>
        <taxon>Teleostei</taxon>
        <taxon>Clupei</taxon>
        <taxon>Clupeiformes</taxon>
        <taxon>Clupeoidei</taxon>
        <taxon>Clupeidae</taxon>
        <taxon>Clupea</taxon>
    </lineage>
</organism>
<dbReference type="Proteomes" id="UP000515152">
    <property type="component" value="Chromosome 19"/>
</dbReference>
<dbReference type="Gene3D" id="1.20.140.150">
    <property type="match status" value="1"/>
</dbReference>
<dbReference type="RefSeq" id="XP_012685040.1">
    <property type="nucleotide sequence ID" value="XM_012829586.3"/>
</dbReference>
<dbReference type="PANTHER" id="PTHR15025">
    <property type="entry name" value="VOLTAGE-DEPENDENT CALCIUM CHANNEL GAMMA-1 SUBUNIT-RELATED"/>
    <property type="match status" value="1"/>
</dbReference>
<feature type="transmembrane region" description="Helical" evidence="6">
    <location>
        <begin position="198"/>
        <end position="222"/>
    </location>
</feature>
<dbReference type="Pfam" id="PF13903">
    <property type="entry name" value="Claudin_2"/>
    <property type="match status" value="1"/>
</dbReference>
<accession>A0A6P8GWL6</accession>
<comment type="subcellular location">
    <subcellularLocation>
        <location evidence="1">Membrane</location>
        <topology evidence="1">Multi-pass membrane protein</topology>
    </subcellularLocation>
</comment>
<sequence length="276" mass="29559">MWSTFSTQEEDGRPPGAGGLNQGPAGVKVAMIGGRGGPKRRARTSSTSGGDMSDSQEGKVKLAFFVAVVGIVLTILGVGTEFWVELAPSKSFSSNHTCLVAHYGLWKSCIKSLWVADVDPERESCGPADLPGESNCTFFKFFTTGENAVLFQKTTDKSLGVASGLMAIFSLFFMVMGAVCITMAISKRVPFFLKPASVCFTLSGILIFLLIIVFHQSVLALLASDHTVPLHHELLWSVSCVGCAGALLIVGGILFLLLALPYSPWQRCMPNKNSEN</sequence>
<name>A0A6P8GWL6_CLUHA</name>
<dbReference type="PRINTS" id="PR01601">
    <property type="entry name" value="VDCCGAMMA1"/>
</dbReference>
<dbReference type="OrthoDB" id="8890470at2759"/>
<evidence type="ECO:0000256" key="4">
    <source>
        <dbReference type="ARBA" id="ARBA00023136"/>
    </source>
</evidence>
<evidence type="ECO:0000256" key="3">
    <source>
        <dbReference type="ARBA" id="ARBA00022989"/>
    </source>
</evidence>
<proteinExistence type="predicted"/>
<feature type="transmembrane region" description="Helical" evidence="6">
    <location>
        <begin position="62"/>
        <end position="84"/>
    </location>
</feature>
<feature type="transmembrane region" description="Helical" evidence="6">
    <location>
        <begin position="234"/>
        <end position="260"/>
    </location>
</feature>
<evidence type="ECO:0000313" key="8">
    <source>
        <dbReference type="RefSeq" id="XP_012685040.1"/>
    </source>
</evidence>
<feature type="compositionally biased region" description="Low complexity" evidence="5">
    <location>
        <begin position="44"/>
        <end position="55"/>
    </location>
</feature>
<dbReference type="RefSeq" id="XP_031442346.1">
    <property type="nucleotide sequence ID" value="XM_031586486.2"/>
</dbReference>
<dbReference type="GeneID" id="105902062"/>
<dbReference type="GO" id="GO:1902514">
    <property type="term" value="P:regulation of calcium ion transmembrane transport via high voltage-gated calcium channel"/>
    <property type="evidence" value="ECO:0007669"/>
    <property type="project" value="TreeGrafter"/>
</dbReference>
<dbReference type="InterPro" id="IPR005421">
    <property type="entry name" value="VDCC_g1su"/>
</dbReference>
<keyword evidence="4 6" id="KW-0472">Membrane</keyword>
<dbReference type="GO" id="GO:1990454">
    <property type="term" value="C:L-type voltage-gated calcium channel complex"/>
    <property type="evidence" value="ECO:0007669"/>
    <property type="project" value="TreeGrafter"/>
</dbReference>